<dbReference type="RefSeq" id="WP_322473312.1">
    <property type="nucleotide sequence ID" value="NZ_JBHRZG010000007.1"/>
</dbReference>
<sequence>MTDVPIRRHVDEAATDTALVTRLIAAQCPRWSGAPVTQLQHSGTDNAVYRVGRGLVVRLPRRTWAAGDVAKEAAWLPRLAPLLPLDVPRPLFVGVPGEGFPFPWAVYPWLDGVEAGLDTVRDGHELARDLAAFVAALRSVPRPQGNAPQGSRNGTLQGRDADTRGAIADSAALLDPAPVLAAWEAALAAPAWDGTPVWIHGDLKPGNLLAHRGRLSAVIDWGGLTLGDPAVDLQPAWNLLDAPARATLRAALDVDEAQWARGRGWALSVSVIALPCYLYSNPELAAVCRRTIQAVLDEGTAPC</sequence>
<dbReference type="CDD" id="cd05155">
    <property type="entry name" value="APH_ChoK_like_1"/>
    <property type="match status" value="1"/>
</dbReference>
<keyword evidence="3" id="KW-0808">Transferase</keyword>
<dbReference type="PANTHER" id="PTHR21310">
    <property type="entry name" value="AMINOGLYCOSIDE PHOSPHOTRANSFERASE-RELATED-RELATED"/>
    <property type="match status" value="1"/>
</dbReference>
<dbReference type="Pfam" id="PF01636">
    <property type="entry name" value="APH"/>
    <property type="match status" value="1"/>
</dbReference>
<dbReference type="Proteomes" id="UP001595803">
    <property type="component" value="Unassembled WGS sequence"/>
</dbReference>
<proteinExistence type="predicted"/>
<feature type="compositionally biased region" description="Polar residues" evidence="1">
    <location>
        <begin position="146"/>
        <end position="156"/>
    </location>
</feature>
<dbReference type="Gene3D" id="3.90.1200.10">
    <property type="match status" value="1"/>
</dbReference>
<evidence type="ECO:0000256" key="1">
    <source>
        <dbReference type="SAM" id="MobiDB-lite"/>
    </source>
</evidence>
<name>A0ABV7Z8N6_9DEIO</name>
<evidence type="ECO:0000259" key="2">
    <source>
        <dbReference type="Pfam" id="PF01636"/>
    </source>
</evidence>
<dbReference type="EC" id="2.7.-.-" evidence="3"/>
<dbReference type="Gene3D" id="3.30.200.20">
    <property type="entry name" value="Phosphorylase Kinase, domain 1"/>
    <property type="match status" value="1"/>
</dbReference>
<dbReference type="InterPro" id="IPR002575">
    <property type="entry name" value="Aminoglycoside_PTrfase"/>
</dbReference>
<reference evidence="4" key="1">
    <citation type="journal article" date="2019" name="Int. J. Syst. Evol. Microbiol.">
        <title>The Global Catalogue of Microorganisms (GCM) 10K type strain sequencing project: providing services to taxonomists for standard genome sequencing and annotation.</title>
        <authorList>
            <consortium name="The Broad Institute Genomics Platform"/>
            <consortium name="The Broad Institute Genome Sequencing Center for Infectious Disease"/>
            <person name="Wu L."/>
            <person name="Ma J."/>
        </authorList>
    </citation>
    <scope>NUCLEOTIDE SEQUENCE [LARGE SCALE GENOMIC DNA]</scope>
    <source>
        <strain evidence="4">CCTCC AB 2017081</strain>
    </source>
</reference>
<gene>
    <name evidence="3" type="ORF">ACFOSB_07230</name>
</gene>
<organism evidence="3 4">
    <name type="scientific">Deinococcus rufus</name>
    <dbReference type="NCBI Taxonomy" id="2136097"/>
    <lineage>
        <taxon>Bacteria</taxon>
        <taxon>Thermotogati</taxon>
        <taxon>Deinococcota</taxon>
        <taxon>Deinococci</taxon>
        <taxon>Deinococcales</taxon>
        <taxon>Deinococcaceae</taxon>
        <taxon>Deinococcus</taxon>
    </lineage>
</organism>
<keyword evidence="4" id="KW-1185">Reference proteome</keyword>
<evidence type="ECO:0000313" key="4">
    <source>
        <dbReference type="Proteomes" id="UP001595803"/>
    </source>
</evidence>
<accession>A0ABV7Z8N6</accession>
<feature type="domain" description="Aminoglycoside phosphotransferase" evidence="2">
    <location>
        <begin position="41"/>
        <end position="265"/>
    </location>
</feature>
<dbReference type="InterPro" id="IPR011009">
    <property type="entry name" value="Kinase-like_dom_sf"/>
</dbReference>
<protein>
    <submittedName>
        <fullName evidence="3">Aminoglycoside phosphotransferase family protein</fullName>
        <ecNumber evidence="3">2.7.-.-</ecNumber>
    </submittedName>
</protein>
<evidence type="ECO:0000313" key="3">
    <source>
        <dbReference type="EMBL" id="MFC3832648.1"/>
    </source>
</evidence>
<comment type="caution">
    <text evidence="3">The sequence shown here is derived from an EMBL/GenBank/DDBJ whole genome shotgun (WGS) entry which is preliminary data.</text>
</comment>
<dbReference type="InterPro" id="IPR051678">
    <property type="entry name" value="AGP_Transferase"/>
</dbReference>
<dbReference type="EMBL" id="JBHRZG010000007">
    <property type="protein sequence ID" value="MFC3832648.1"/>
    <property type="molecule type" value="Genomic_DNA"/>
</dbReference>
<dbReference type="GO" id="GO:0016740">
    <property type="term" value="F:transferase activity"/>
    <property type="evidence" value="ECO:0007669"/>
    <property type="project" value="UniProtKB-KW"/>
</dbReference>
<dbReference type="SUPFAM" id="SSF56112">
    <property type="entry name" value="Protein kinase-like (PK-like)"/>
    <property type="match status" value="1"/>
</dbReference>
<feature type="region of interest" description="Disordered" evidence="1">
    <location>
        <begin position="141"/>
        <end position="160"/>
    </location>
</feature>
<dbReference type="PANTHER" id="PTHR21310:SF42">
    <property type="entry name" value="BIFUNCTIONAL AAC_APH"/>
    <property type="match status" value="1"/>
</dbReference>